<proteinExistence type="predicted"/>
<dbReference type="Gene3D" id="3.40.50.300">
    <property type="entry name" value="P-loop containing nucleotide triphosphate hydrolases"/>
    <property type="match status" value="1"/>
</dbReference>
<dbReference type="InterPro" id="IPR015853">
    <property type="entry name" value="ABC_transpr_FbpC"/>
</dbReference>
<keyword evidence="2" id="KW-1003">Cell membrane</keyword>
<organism evidence="13 14">
    <name type="scientific">Phycicoccus avicenniae</name>
    <dbReference type="NCBI Taxonomy" id="2828860"/>
    <lineage>
        <taxon>Bacteria</taxon>
        <taxon>Bacillati</taxon>
        <taxon>Actinomycetota</taxon>
        <taxon>Actinomycetes</taxon>
        <taxon>Micrococcales</taxon>
        <taxon>Intrasporangiaceae</taxon>
        <taxon>Phycicoccus</taxon>
    </lineage>
</organism>
<evidence type="ECO:0000256" key="2">
    <source>
        <dbReference type="ARBA" id="ARBA00022475"/>
    </source>
</evidence>
<keyword evidence="5" id="KW-0547">Nucleotide-binding</keyword>
<dbReference type="PANTHER" id="PTHR42781:SF5">
    <property type="entry name" value="PUTRESCINE TRANSPORT ATP-BINDING PROTEIN POTG"/>
    <property type="match status" value="1"/>
</dbReference>
<dbReference type="RefSeq" id="WP_211604299.1">
    <property type="nucleotide sequence ID" value="NZ_JAGSNF010000023.1"/>
</dbReference>
<dbReference type="PROSITE" id="PS00211">
    <property type="entry name" value="ABC_TRANSPORTER_1"/>
    <property type="match status" value="1"/>
</dbReference>
<dbReference type="SUPFAM" id="SSF50331">
    <property type="entry name" value="MOP-like"/>
    <property type="match status" value="1"/>
</dbReference>
<dbReference type="SMART" id="SM00382">
    <property type="entry name" value="AAA"/>
    <property type="match status" value="1"/>
</dbReference>
<evidence type="ECO:0000256" key="6">
    <source>
        <dbReference type="ARBA" id="ARBA00022840"/>
    </source>
</evidence>
<evidence type="ECO:0000256" key="1">
    <source>
        <dbReference type="ARBA" id="ARBA00022448"/>
    </source>
</evidence>
<dbReference type="CDD" id="cd03259">
    <property type="entry name" value="ABC_Carb_Solutes_like"/>
    <property type="match status" value="1"/>
</dbReference>
<dbReference type="GO" id="GO:0015408">
    <property type="term" value="F:ABC-type ferric iron transporter activity"/>
    <property type="evidence" value="ECO:0007669"/>
    <property type="project" value="InterPro"/>
</dbReference>
<dbReference type="InterPro" id="IPR027417">
    <property type="entry name" value="P-loop_NTPase"/>
</dbReference>
<keyword evidence="1" id="KW-0813">Transport</keyword>
<dbReference type="FunFam" id="3.40.50.300:FF:000425">
    <property type="entry name" value="Probable ABC transporter, ATP-binding subunit"/>
    <property type="match status" value="1"/>
</dbReference>
<evidence type="ECO:0000256" key="8">
    <source>
        <dbReference type="ARBA" id="ARBA00023004"/>
    </source>
</evidence>
<dbReference type="AlphaFoldDB" id="A0A941DC80"/>
<dbReference type="InterPro" id="IPR003439">
    <property type="entry name" value="ABC_transporter-like_ATP-bd"/>
</dbReference>
<dbReference type="InterPro" id="IPR013611">
    <property type="entry name" value="Transp-assoc_OB_typ2"/>
</dbReference>
<gene>
    <name evidence="13" type="ORF">KC207_15900</name>
</gene>
<keyword evidence="4" id="KW-0997">Cell inner membrane</keyword>
<dbReference type="InterPro" id="IPR050093">
    <property type="entry name" value="ABC_SmlMolc_Importer"/>
</dbReference>
<keyword evidence="10" id="KW-0472">Membrane</keyword>
<comment type="caution">
    <text evidence="13">The sequence shown here is derived from an EMBL/GenBank/DDBJ whole genome shotgun (WGS) entry which is preliminary data.</text>
</comment>
<keyword evidence="8" id="KW-0408">Iron</keyword>
<keyword evidence="6 13" id="KW-0067">ATP-binding</keyword>
<evidence type="ECO:0000256" key="3">
    <source>
        <dbReference type="ARBA" id="ARBA00022496"/>
    </source>
</evidence>
<keyword evidence="9" id="KW-0406">Ion transport</keyword>
<keyword evidence="14" id="KW-1185">Reference proteome</keyword>
<keyword evidence="3" id="KW-0410">Iron transport</keyword>
<dbReference type="PANTHER" id="PTHR42781">
    <property type="entry name" value="SPERMIDINE/PUTRESCINE IMPORT ATP-BINDING PROTEIN POTA"/>
    <property type="match status" value="1"/>
</dbReference>
<dbReference type="GO" id="GO:0016887">
    <property type="term" value="F:ATP hydrolysis activity"/>
    <property type="evidence" value="ECO:0007669"/>
    <property type="project" value="InterPro"/>
</dbReference>
<evidence type="ECO:0000259" key="12">
    <source>
        <dbReference type="PROSITE" id="PS50893"/>
    </source>
</evidence>
<evidence type="ECO:0000256" key="7">
    <source>
        <dbReference type="ARBA" id="ARBA00022967"/>
    </source>
</evidence>
<evidence type="ECO:0000256" key="11">
    <source>
        <dbReference type="ARBA" id="ARBA00066388"/>
    </source>
</evidence>
<name>A0A941DC80_9MICO</name>
<dbReference type="EMBL" id="JAGSNF010000023">
    <property type="protein sequence ID" value="MBR7744780.1"/>
    <property type="molecule type" value="Genomic_DNA"/>
</dbReference>
<dbReference type="Proteomes" id="UP000677016">
    <property type="component" value="Unassembled WGS sequence"/>
</dbReference>
<evidence type="ECO:0000256" key="5">
    <source>
        <dbReference type="ARBA" id="ARBA00022741"/>
    </source>
</evidence>
<evidence type="ECO:0000256" key="9">
    <source>
        <dbReference type="ARBA" id="ARBA00023065"/>
    </source>
</evidence>
<dbReference type="InterPro" id="IPR017871">
    <property type="entry name" value="ABC_transporter-like_CS"/>
</dbReference>
<evidence type="ECO:0000256" key="4">
    <source>
        <dbReference type="ARBA" id="ARBA00022519"/>
    </source>
</evidence>
<dbReference type="Gene3D" id="2.40.50.450">
    <property type="match status" value="1"/>
</dbReference>
<feature type="domain" description="ABC transporter" evidence="12">
    <location>
        <begin position="4"/>
        <end position="236"/>
    </location>
</feature>
<dbReference type="GO" id="GO:0015418">
    <property type="term" value="F:ABC-type quaternary ammonium compound transporting activity"/>
    <property type="evidence" value="ECO:0007669"/>
    <property type="project" value="UniProtKB-EC"/>
</dbReference>
<dbReference type="Pfam" id="PF08402">
    <property type="entry name" value="TOBE_2"/>
    <property type="match status" value="1"/>
</dbReference>
<evidence type="ECO:0000313" key="14">
    <source>
        <dbReference type="Proteomes" id="UP000677016"/>
    </source>
</evidence>
<dbReference type="EC" id="7.6.2.9" evidence="11"/>
<evidence type="ECO:0000313" key="13">
    <source>
        <dbReference type="EMBL" id="MBR7744780.1"/>
    </source>
</evidence>
<accession>A0A941DC80</accession>
<reference evidence="13" key="1">
    <citation type="submission" date="2021-04" db="EMBL/GenBank/DDBJ databases">
        <title>Phycicoccus avicenniae sp. nov., a novel endophytic actinomycetes isolated from branch of Avicennia mariana.</title>
        <authorList>
            <person name="Tuo L."/>
        </authorList>
    </citation>
    <scope>NUCLEOTIDE SEQUENCE</scope>
    <source>
        <strain evidence="13">BSK3Z-2</strain>
    </source>
</reference>
<dbReference type="Pfam" id="PF00005">
    <property type="entry name" value="ABC_tran"/>
    <property type="match status" value="1"/>
</dbReference>
<dbReference type="InterPro" id="IPR003593">
    <property type="entry name" value="AAA+_ATPase"/>
</dbReference>
<dbReference type="GO" id="GO:0005524">
    <property type="term" value="F:ATP binding"/>
    <property type="evidence" value="ECO:0007669"/>
    <property type="project" value="UniProtKB-KW"/>
</dbReference>
<keyword evidence="7" id="KW-1278">Translocase</keyword>
<protein>
    <recommendedName>
        <fullName evidence="11">ABC-type quaternary amine transporter</fullName>
        <ecNumber evidence="11">7.6.2.9</ecNumber>
    </recommendedName>
</protein>
<dbReference type="InterPro" id="IPR008995">
    <property type="entry name" value="Mo/tungstate-bd_C_term_dom"/>
</dbReference>
<evidence type="ECO:0000256" key="10">
    <source>
        <dbReference type="ARBA" id="ARBA00023136"/>
    </source>
</evidence>
<dbReference type="GO" id="GO:0043190">
    <property type="term" value="C:ATP-binding cassette (ABC) transporter complex"/>
    <property type="evidence" value="ECO:0007669"/>
    <property type="project" value="InterPro"/>
</dbReference>
<dbReference type="PROSITE" id="PS50893">
    <property type="entry name" value="ABC_TRANSPORTER_2"/>
    <property type="match status" value="1"/>
</dbReference>
<sequence>MSDLRLSGISASHPRTPVLHDVDLSVASGSTTAVLGPSGCGKTTLLRVVAGFMRPDAGEVHIGSDLVAGGGTWVPPEKRGFGYVAQEGNLFPHLTVAANITYGLPRRDRKDSARVAELLELVGLPGDHAGRRPDQLSGGQQQRVALARALARRPRVVLLDEPFSALDPELRVATRDAVAAALAAEKATVVLVTHDQAEALSFADQVAIMHEGRITQAGAPVEVYRAPTDRRSAVSLGEACFLAGRTGDGVVTCALGSLPVRGASGERDVDLLIRPEQLHLGVDGGAGCPAQVTRTEFFGHDALVELRLDGVDGALLRARTIGPLTPPVGSRVSVTVDGEPHLIDR</sequence>
<dbReference type="SUPFAM" id="SSF52540">
    <property type="entry name" value="P-loop containing nucleoside triphosphate hydrolases"/>
    <property type="match status" value="1"/>
</dbReference>